<feature type="compositionally biased region" description="Acidic residues" evidence="1">
    <location>
        <begin position="199"/>
        <end position="208"/>
    </location>
</feature>
<feature type="region of interest" description="Disordered" evidence="1">
    <location>
        <begin position="1"/>
        <end position="20"/>
    </location>
</feature>
<feature type="transmembrane region" description="Helical" evidence="2">
    <location>
        <begin position="60"/>
        <end position="77"/>
    </location>
</feature>
<name>A0A6J4SPB4_9ACTN</name>
<gene>
    <name evidence="3" type="ORF">AVDCRST_MAG67-1905</name>
</gene>
<accession>A0A6J4SPB4</accession>
<organism evidence="3">
    <name type="scientific">uncultured Solirubrobacteraceae bacterium</name>
    <dbReference type="NCBI Taxonomy" id="1162706"/>
    <lineage>
        <taxon>Bacteria</taxon>
        <taxon>Bacillati</taxon>
        <taxon>Actinomycetota</taxon>
        <taxon>Thermoleophilia</taxon>
        <taxon>Solirubrobacterales</taxon>
        <taxon>Solirubrobacteraceae</taxon>
        <taxon>environmental samples</taxon>
    </lineage>
</organism>
<feature type="region of interest" description="Disordered" evidence="1">
    <location>
        <begin position="28"/>
        <end position="57"/>
    </location>
</feature>
<feature type="compositionally biased region" description="Pro residues" evidence="1">
    <location>
        <begin position="89"/>
        <end position="104"/>
    </location>
</feature>
<evidence type="ECO:0000313" key="3">
    <source>
        <dbReference type="EMBL" id="CAA9500479.1"/>
    </source>
</evidence>
<dbReference type="AlphaFoldDB" id="A0A6J4SPB4"/>
<feature type="compositionally biased region" description="Low complexity" evidence="1">
    <location>
        <begin position="163"/>
        <end position="174"/>
    </location>
</feature>
<protein>
    <submittedName>
        <fullName evidence="3">Uncharacterized protein</fullName>
    </submittedName>
</protein>
<reference evidence="3" key="1">
    <citation type="submission" date="2020-02" db="EMBL/GenBank/DDBJ databases">
        <authorList>
            <person name="Meier V. D."/>
        </authorList>
    </citation>
    <scope>NUCLEOTIDE SEQUENCE</scope>
    <source>
        <strain evidence="3">AVDCRST_MAG67</strain>
    </source>
</reference>
<dbReference type="EMBL" id="CADCVQ010000080">
    <property type="protein sequence ID" value="CAA9500479.1"/>
    <property type="molecule type" value="Genomic_DNA"/>
</dbReference>
<feature type="compositionally biased region" description="Low complexity" evidence="1">
    <location>
        <begin position="34"/>
        <end position="43"/>
    </location>
</feature>
<keyword evidence="2" id="KW-0472">Membrane</keyword>
<evidence type="ECO:0000256" key="2">
    <source>
        <dbReference type="SAM" id="Phobius"/>
    </source>
</evidence>
<feature type="compositionally biased region" description="Basic residues" evidence="1">
    <location>
        <begin position="44"/>
        <end position="57"/>
    </location>
</feature>
<keyword evidence="2" id="KW-0812">Transmembrane</keyword>
<keyword evidence="2" id="KW-1133">Transmembrane helix</keyword>
<sequence>MKLRQKSKRNQALDAAASVAKTWSEWRLGEKVSKTASKASRAAKGSKRSKKSSARNRKPVKIAGVIALVGGIGAAVAKKLGGGKAEPLYTPPGPAADMPAPPQSPDEDIPPALITEEPALTASKEPPPRDPSPIVIGDLADSPADVVDTPAVNEPVGADEPEAAPVAEEYPPSADLAPDPEDLISDAADPQDVAADTADPQDTDSADEPTDKPA</sequence>
<proteinExistence type="predicted"/>
<evidence type="ECO:0000256" key="1">
    <source>
        <dbReference type="SAM" id="MobiDB-lite"/>
    </source>
</evidence>
<feature type="region of interest" description="Disordered" evidence="1">
    <location>
        <begin position="82"/>
        <end position="214"/>
    </location>
</feature>